<organism evidence="8 9">
    <name type="scientific">Microvirga aerilata</name>
    <dbReference type="NCBI Taxonomy" id="670292"/>
    <lineage>
        <taxon>Bacteria</taxon>
        <taxon>Pseudomonadati</taxon>
        <taxon>Pseudomonadota</taxon>
        <taxon>Alphaproteobacteria</taxon>
        <taxon>Hyphomicrobiales</taxon>
        <taxon>Methylobacteriaceae</taxon>
        <taxon>Microvirga</taxon>
    </lineage>
</organism>
<evidence type="ECO:0000256" key="2">
    <source>
        <dbReference type="ARBA" id="ARBA00005833"/>
    </source>
</evidence>
<comment type="pathway">
    <text evidence="1">Plant hormone metabolism; auxin biosynthesis.</text>
</comment>
<comment type="caution">
    <text evidence="8">The sequence shown here is derived from an EMBL/GenBank/DDBJ whole genome shotgun (WGS) entry which is preliminary data.</text>
</comment>
<evidence type="ECO:0000256" key="5">
    <source>
        <dbReference type="ARBA" id="ARBA00023070"/>
    </source>
</evidence>
<dbReference type="PRINTS" id="PR00420">
    <property type="entry name" value="RNGMNOXGNASE"/>
</dbReference>
<feature type="domain" description="Amine oxidase" evidence="7">
    <location>
        <begin position="81"/>
        <end position="406"/>
    </location>
</feature>
<keyword evidence="5" id="KW-0073">Auxin biosynthesis</keyword>
<dbReference type="InterPro" id="IPR002937">
    <property type="entry name" value="Amino_oxidase"/>
</dbReference>
<evidence type="ECO:0000256" key="1">
    <source>
        <dbReference type="ARBA" id="ARBA00004814"/>
    </source>
</evidence>
<dbReference type="EMBL" id="JAEQMY010000025">
    <property type="protein sequence ID" value="MBL0405651.1"/>
    <property type="molecule type" value="Genomic_DNA"/>
</dbReference>
<evidence type="ECO:0000256" key="4">
    <source>
        <dbReference type="ARBA" id="ARBA00017871"/>
    </source>
</evidence>
<comment type="catalytic activity">
    <reaction evidence="6">
        <text>L-tryptophan + O2 = indole-3-acetamide + CO2 + H2O</text>
        <dbReference type="Rhea" id="RHEA:16165"/>
        <dbReference type="ChEBI" id="CHEBI:15377"/>
        <dbReference type="ChEBI" id="CHEBI:15379"/>
        <dbReference type="ChEBI" id="CHEBI:16031"/>
        <dbReference type="ChEBI" id="CHEBI:16526"/>
        <dbReference type="ChEBI" id="CHEBI:57912"/>
        <dbReference type="EC" id="1.13.12.3"/>
    </reaction>
</comment>
<dbReference type="InterPro" id="IPR050281">
    <property type="entry name" value="Flavin_monoamine_oxidase"/>
</dbReference>
<dbReference type="RefSeq" id="WP_202061825.1">
    <property type="nucleotide sequence ID" value="NZ_JAEQMY010000025.1"/>
</dbReference>
<name>A0A936Z8H0_9HYPH</name>
<evidence type="ECO:0000256" key="3">
    <source>
        <dbReference type="ARBA" id="ARBA00012535"/>
    </source>
</evidence>
<comment type="similarity">
    <text evidence="2">Belongs to the tryptophan 2-monooxygenase family.</text>
</comment>
<dbReference type="GO" id="GO:0009851">
    <property type="term" value="P:auxin biosynthetic process"/>
    <property type="evidence" value="ECO:0007669"/>
    <property type="project" value="UniProtKB-KW"/>
</dbReference>
<evidence type="ECO:0000313" key="8">
    <source>
        <dbReference type="EMBL" id="MBL0405651.1"/>
    </source>
</evidence>
<gene>
    <name evidence="8" type="ORF">JKG68_16925</name>
</gene>
<protein>
    <recommendedName>
        <fullName evidence="4">Tryptophan 2-monooxygenase</fullName>
        <ecNumber evidence="3">1.13.12.3</ecNumber>
    </recommendedName>
</protein>
<reference evidence="8" key="1">
    <citation type="submission" date="2021-01" db="EMBL/GenBank/DDBJ databases">
        <title>Microvirga sp.</title>
        <authorList>
            <person name="Kim M.K."/>
        </authorList>
    </citation>
    <scope>NUCLEOTIDE SEQUENCE</scope>
    <source>
        <strain evidence="8">5420S-16</strain>
    </source>
</reference>
<dbReference type="SUPFAM" id="SSF54373">
    <property type="entry name" value="FAD-linked reductases, C-terminal domain"/>
    <property type="match status" value="1"/>
</dbReference>
<dbReference type="PANTHER" id="PTHR10742:SF410">
    <property type="entry name" value="LYSINE-SPECIFIC HISTONE DEMETHYLASE 2"/>
    <property type="match status" value="1"/>
</dbReference>
<dbReference type="Proteomes" id="UP000605848">
    <property type="component" value="Unassembled WGS sequence"/>
</dbReference>
<dbReference type="InterPro" id="IPR036188">
    <property type="entry name" value="FAD/NAD-bd_sf"/>
</dbReference>
<accession>A0A936Z8H0</accession>
<dbReference type="SUPFAM" id="SSF51905">
    <property type="entry name" value="FAD/NAD(P)-binding domain"/>
    <property type="match status" value="1"/>
</dbReference>
<evidence type="ECO:0000313" key="9">
    <source>
        <dbReference type="Proteomes" id="UP000605848"/>
    </source>
</evidence>
<dbReference type="GO" id="GO:0050361">
    <property type="term" value="F:tryptophan 2-monooxygenase activity"/>
    <property type="evidence" value="ECO:0007669"/>
    <property type="project" value="UniProtKB-EC"/>
</dbReference>
<dbReference type="EC" id="1.13.12.3" evidence="3"/>
<dbReference type="AlphaFoldDB" id="A0A936Z8H0"/>
<keyword evidence="9" id="KW-1185">Reference proteome</keyword>
<sequence>MSTDWDVVIIGGGAAGIAAARRLATKGVSTLLLEASQRIGDRAHTVNVAGHALDLGCGWLHSADRNPWVGIAEASGFAIERRRPAWGQQYRDLGFSPEDQDAADEAYATWHRRLMRDRPQSDCAADALDPGGMWNGYLQAMSGYISGASLEQLSIADYLAYDTASTRHNWRVPDGYGTLIAATLPSAVALRLATPVGTINLEAAGVSIATRAGSINARAAILTISTAVIVGGAIGLPPELDEWRHAAASLPLGRNEKLFLEIVGDHPCETETHVIGDPRNPRTGSYYIQPFGRPVVEGFFGGEGAEVLAEDGPAAGFAYAIDELAALFGSGIRRSLRPLAASTWSRMESIGGGYSYALPGKSVVRDILARPFDGRLFFSGEATHPYDFSTAHGAYQSGVRAADEVIAAVRPSAP</sequence>
<dbReference type="Pfam" id="PF01593">
    <property type="entry name" value="Amino_oxidase"/>
    <property type="match status" value="1"/>
</dbReference>
<dbReference type="Pfam" id="PF13450">
    <property type="entry name" value="NAD_binding_8"/>
    <property type="match status" value="1"/>
</dbReference>
<proteinExistence type="inferred from homology"/>
<evidence type="ECO:0000256" key="6">
    <source>
        <dbReference type="ARBA" id="ARBA00047321"/>
    </source>
</evidence>
<dbReference type="PANTHER" id="PTHR10742">
    <property type="entry name" value="FLAVIN MONOAMINE OXIDASE"/>
    <property type="match status" value="1"/>
</dbReference>
<evidence type="ECO:0000259" key="7">
    <source>
        <dbReference type="Pfam" id="PF01593"/>
    </source>
</evidence>
<dbReference type="Gene3D" id="3.50.50.60">
    <property type="entry name" value="FAD/NAD(P)-binding domain"/>
    <property type="match status" value="1"/>
</dbReference>